<feature type="transmembrane region" description="Helical" evidence="1">
    <location>
        <begin position="121"/>
        <end position="153"/>
    </location>
</feature>
<gene>
    <name evidence="2" type="primary">lgt</name>
    <name evidence="2" type="ORF">g.43704</name>
</gene>
<feature type="transmembrane region" description="Helical" evidence="1">
    <location>
        <begin position="77"/>
        <end position="101"/>
    </location>
</feature>
<reference evidence="2" key="1">
    <citation type="submission" date="2014-11" db="EMBL/GenBank/DDBJ databases">
        <authorList>
            <person name="Geib S."/>
        </authorList>
    </citation>
    <scope>NUCLEOTIDE SEQUENCE</scope>
</reference>
<dbReference type="EMBL" id="GBXI01008003">
    <property type="protein sequence ID" value="JAD06289.1"/>
    <property type="molecule type" value="Transcribed_RNA"/>
</dbReference>
<reference evidence="2" key="2">
    <citation type="journal article" date="2015" name="Gigascience">
        <title>Reconstructing a comprehensive transcriptome assembly of a white-pupal translocated strain of the pest fruit fly Bactrocera cucurbitae.</title>
        <authorList>
            <person name="Sim S.B."/>
            <person name="Calla B."/>
            <person name="Hall B."/>
            <person name="DeRego T."/>
            <person name="Geib S.M."/>
        </authorList>
    </citation>
    <scope>NUCLEOTIDE SEQUENCE</scope>
</reference>
<keyword evidence="1" id="KW-0472">Membrane</keyword>
<dbReference type="GO" id="GO:0016740">
    <property type="term" value="F:transferase activity"/>
    <property type="evidence" value="ECO:0007669"/>
    <property type="project" value="UniProtKB-KW"/>
</dbReference>
<keyword evidence="1" id="KW-0812">Transmembrane</keyword>
<proteinExistence type="predicted"/>
<evidence type="ECO:0000256" key="1">
    <source>
        <dbReference type="SAM" id="Phobius"/>
    </source>
</evidence>
<keyword evidence="2" id="KW-0808">Transferase</keyword>
<evidence type="ECO:0000313" key="2">
    <source>
        <dbReference type="EMBL" id="JAD06289.1"/>
    </source>
</evidence>
<organism evidence="2">
    <name type="scientific">Zeugodacus cucurbitae</name>
    <name type="common">Melon fruit fly</name>
    <name type="synonym">Bactrocera cucurbitae</name>
    <dbReference type="NCBI Taxonomy" id="28588"/>
    <lineage>
        <taxon>Eukaryota</taxon>
        <taxon>Metazoa</taxon>
        <taxon>Ecdysozoa</taxon>
        <taxon>Arthropoda</taxon>
        <taxon>Hexapoda</taxon>
        <taxon>Insecta</taxon>
        <taxon>Pterygota</taxon>
        <taxon>Neoptera</taxon>
        <taxon>Endopterygota</taxon>
        <taxon>Diptera</taxon>
        <taxon>Brachycera</taxon>
        <taxon>Muscomorpha</taxon>
        <taxon>Tephritoidea</taxon>
        <taxon>Tephritidae</taxon>
        <taxon>Zeugodacus</taxon>
        <taxon>Zeugodacus</taxon>
    </lineage>
</organism>
<dbReference type="CTD" id="249584"/>
<feature type="transmembrane region" description="Helical" evidence="1">
    <location>
        <begin position="41"/>
        <end position="65"/>
    </location>
</feature>
<dbReference type="AlphaFoldDB" id="A0A0A1X4S4"/>
<name>A0A0A1X4S4_ZEUCU</name>
<feature type="transmembrane region" description="Helical" evidence="1">
    <location>
        <begin position="12"/>
        <end position="35"/>
    </location>
</feature>
<protein>
    <submittedName>
        <fullName evidence="2">Prolipoprotein diacylglyceryl transferase</fullName>
    </submittedName>
</protein>
<keyword evidence="1" id="KW-1133">Transmembrane helix</keyword>
<dbReference type="GeneID" id="105211729"/>
<sequence>MKCPKVKEPISTLQLVIAGLCLLIIIILSCIVTFPDDMRMFLYQCSLATTMVLCLLFGGSTWFCTSKNAKVDFRMRIFIVVALYTMFIFGLVTVVLFAMQYFEEYIYGIYDRDIFYIVDYIALYIAIILGFIVLILVLIVSIALTVAVCQIAIKEKKNRTQN</sequence>
<dbReference type="OrthoDB" id="7869929at2759"/>
<keyword evidence="2" id="KW-0449">Lipoprotein</keyword>
<dbReference type="PROSITE" id="PS51257">
    <property type="entry name" value="PROKAR_LIPOPROTEIN"/>
    <property type="match status" value="1"/>
</dbReference>
<accession>A0A0A1X4S4</accession>